<keyword evidence="1" id="KW-0472">Membrane</keyword>
<evidence type="ECO:0008006" key="5">
    <source>
        <dbReference type="Google" id="ProtNLM"/>
    </source>
</evidence>
<dbReference type="Proteomes" id="UP001232536">
    <property type="component" value="Unassembled WGS sequence"/>
</dbReference>
<evidence type="ECO:0000256" key="1">
    <source>
        <dbReference type="SAM" id="Phobius"/>
    </source>
</evidence>
<keyword evidence="2" id="KW-0732">Signal</keyword>
<feature type="chain" id="PRO_5046981887" description="Cardiolipin synthase N-terminal domain-containing protein" evidence="2">
    <location>
        <begin position="28"/>
        <end position="77"/>
    </location>
</feature>
<feature type="transmembrane region" description="Helical" evidence="1">
    <location>
        <begin position="48"/>
        <end position="71"/>
    </location>
</feature>
<keyword evidence="4" id="KW-1185">Reference proteome</keyword>
<name>A0ABT9D8H5_9CELL</name>
<comment type="caution">
    <text evidence="3">The sequence shown here is derived from an EMBL/GenBank/DDBJ whole genome shotgun (WGS) entry which is preliminary data.</text>
</comment>
<evidence type="ECO:0000313" key="3">
    <source>
        <dbReference type="EMBL" id="MDO8106554.1"/>
    </source>
</evidence>
<keyword evidence="1" id="KW-0812">Transmembrane</keyword>
<dbReference type="RefSeq" id="WP_304600206.1">
    <property type="nucleotide sequence ID" value="NZ_JAUQYO010000001.1"/>
</dbReference>
<evidence type="ECO:0000256" key="2">
    <source>
        <dbReference type="SAM" id="SignalP"/>
    </source>
</evidence>
<accession>A0ABT9D8H5</accession>
<protein>
    <recommendedName>
        <fullName evidence="5">Cardiolipin synthase N-terminal domain-containing protein</fullName>
    </recommendedName>
</protein>
<evidence type="ECO:0000313" key="4">
    <source>
        <dbReference type="Proteomes" id="UP001232536"/>
    </source>
</evidence>
<sequence>MPKSWKDLSPRTRTALVVLGSAQLALAATAWTDLAARPAKNLRGPKPWWAAVIAVALVGPAAYAVCGVHGCRISPIP</sequence>
<keyword evidence="1" id="KW-1133">Transmembrane helix</keyword>
<feature type="signal peptide" evidence="2">
    <location>
        <begin position="1"/>
        <end position="27"/>
    </location>
</feature>
<gene>
    <name evidence="3" type="ORF">Q6348_05015</name>
</gene>
<organism evidence="3 4">
    <name type="scientific">Actinotalea lenta</name>
    <dbReference type="NCBI Taxonomy" id="3064654"/>
    <lineage>
        <taxon>Bacteria</taxon>
        <taxon>Bacillati</taxon>
        <taxon>Actinomycetota</taxon>
        <taxon>Actinomycetes</taxon>
        <taxon>Micrococcales</taxon>
        <taxon>Cellulomonadaceae</taxon>
        <taxon>Actinotalea</taxon>
    </lineage>
</organism>
<reference evidence="3 4" key="1">
    <citation type="submission" date="2023-07" db="EMBL/GenBank/DDBJ databases">
        <title>Description of novel actinomycetes strains, isolated from tidal flat sediment.</title>
        <authorList>
            <person name="Lu C."/>
        </authorList>
    </citation>
    <scope>NUCLEOTIDE SEQUENCE [LARGE SCALE GENOMIC DNA]</scope>
    <source>
        <strain evidence="3 4">SYSU T00b441</strain>
    </source>
</reference>
<proteinExistence type="predicted"/>
<dbReference type="EMBL" id="JAUQYP010000001">
    <property type="protein sequence ID" value="MDO8106554.1"/>
    <property type="molecule type" value="Genomic_DNA"/>
</dbReference>